<organism evidence="3 4">
    <name type="scientific">Bifidobacterium hapali</name>
    <dbReference type="NCBI Taxonomy" id="1630172"/>
    <lineage>
        <taxon>Bacteria</taxon>
        <taxon>Bacillati</taxon>
        <taxon>Actinomycetota</taxon>
        <taxon>Actinomycetes</taxon>
        <taxon>Bifidobacteriales</taxon>
        <taxon>Bifidobacteriaceae</taxon>
        <taxon>Bifidobacterium</taxon>
    </lineage>
</organism>
<reference evidence="3 4" key="1">
    <citation type="journal article" date="2017" name="BMC Genomics">
        <title>Comparative genomic and phylogenomic analyses of the Bifidobacteriaceae family.</title>
        <authorList>
            <person name="Lugli G.A."/>
            <person name="Milani C."/>
            <person name="Turroni F."/>
            <person name="Duranti S."/>
            <person name="Mancabelli L."/>
            <person name="Mangifesta M."/>
            <person name="Ferrario C."/>
            <person name="Modesto M."/>
            <person name="Mattarelli P."/>
            <person name="Jiri K."/>
            <person name="van Sinderen D."/>
            <person name="Ventura M."/>
        </authorList>
    </citation>
    <scope>NUCLEOTIDE SEQUENCE [LARGE SCALE GENOMIC DNA]</scope>
    <source>
        <strain evidence="3 4">DSM 100202</strain>
    </source>
</reference>
<name>A0A261G0K1_9BIFI</name>
<feature type="transmembrane region" description="Helical" evidence="2">
    <location>
        <begin position="297"/>
        <end position="317"/>
    </location>
</feature>
<accession>A0A261G0K1</accession>
<feature type="region of interest" description="Disordered" evidence="1">
    <location>
        <begin position="391"/>
        <end position="413"/>
    </location>
</feature>
<sequence>MALSSRRGGKHKAEWDSDVYAYKNLAILLTIPVMVLAKLIVAYGLPPKYFYDNNRILGMVTGGGTMQAWEGSYRVASDLFTSLDVFHFQTMLDWSLTLGVIGTGLLMLFMLRMPQIDLLQMLFYLASVGLLNIYVFNIGKDVIQFTFFLAAFIVLLLPIDKVIVKIALIAGILWYESTFFRSYYVLIAALFIGVYVVLTVFRKLTDSFSALTGIAIIVTLFVMVYVMMLVVERVMPDEYRQVLTVRGAQTQGREDGTDSVTVILNLLPGSGLPGFMWNYVLNALRMMFPVELALKGVYYLPFFVFQALVAFYVVNLLRSINSIRDETDVLALCVYVGYALASFIFEPDFGSWVRHEAATFPILHLLIFSKNQQLSVIFASLKRVDQGRVNRGAKSAGKERSAKEYSVKEARKR</sequence>
<keyword evidence="2" id="KW-0812">Transmembrane</keyword>
<feature type="transmembrane region" description="Helical" evidence="2">
    <location>
        <begin position="259"/>
        <end position="277"/>
    </location>
</feature>
<comment type="caution">
    <text evidence="3">The sequence shown here is derived from an EMBL/GenBank/DDBJ whole genome shotgun (WGS) entry which is preliminary data.</text>
</comment>
<proteinExistence type="predicted"/>
<feature type="compositionally biased region" description="Basic and acidic residues" evidence="1">
    <location>
        <begin position="396"/>
        <end position="413"/>
    </location>
</feature>
<feature type="transmembrane region" description="Helical" evidence="2">
    <location>
        <begin position="182"/>
        <end position="201"/>
    </location>
</feature>
<dbReference type="AlphaFoldDB" id="A0A261G0K1"/>
<feature type="transmembrane region" description="Helical" evidence="2">
    <location>
        <begin position="91"/>
        <end position="111"/>
    </location>
</feature>
<protein>
    <submittedName>
        <fullName evidence="3">Uncharacterized protein</fullName>
    </submittedName>
</protein>
<keyword evidence="2" id="KW-1133">Transmembrane helix</keyword>
<feature type="transmembrane region" description="Helical" evidence="2">
    <location>
        <begin position="118"/>
        <end position="136"/>
    </location>
</feature>
<dbReference type="EMBL" id="MWWY01000017">
    <property type="protein sequence ID" value="OZG64908.1"/>
    <property type="molecule type" value="Genomic_DNA"/>
</dbReference>
<evidence type="ECO:0000256" key="1">
    <source>
        <dbReference type="SAM" id="MobiDB-lite"/>
    </source>
</evidence>
<gene>
    <name evidence="3" type="ORF">BHAP_0800</name>
</gene>
<evidence type="ECO:0000313" key="4">
    <source>
        <dbReference type="Proteomes" id="UP000216074"/>
    </source>
</evidence>
<keyword evidence="2" id="KW-0472">Membrane</keyword>
<evidence type="ECO:0000313" key="3">
    <source>
        <dbReference type="EMBL" id="OZG64908.1"/>
    </source>
</evidence>
<feature type="transmembrane region" description="Helical" evidence="2">
    <location>
        <begin position="207"/>
        <end position="231"/>
    </location>
</feature>
<feature type="transmembrane region" description="Helical" evidence="2">
    <location>
        <begin position="21"/>
        <end position="45"/>
    </location>
</feature>
<feature type="transmembrane region" description="Helical" evidence="2">
    <location>
        <begin position="142"/>
        <end position="175"/>
    </location>
</feature>
<dbReference type="Proteomes" id="UP000216074">
    <property type="component" value="Unassembled WGS sequence"/>
</dbReference>
<evidence type="ECO:0000256" key="2">
    <source>
        <dbReference type="SAM" id="Phobius"/>
    </source>
</evidence>
<keyword evidence="4" id="KW-1185">Reference proteome</keyword>